<proteinExistence type="predicted"/>
<reference evidence="1 2" key="1">
    <citation type="submission" date="2015-09" db="EMBL/GenBank/DDBJ databases">
        <title>Trachymyrmex zeteki WGS genome.</title>
        <authorList>
            <person name="Nygaard S."/>
            <person name="Hu H."/>
            <person name="Boomsma J."/>
            <person name="Zhang G."/>
        </authorList>
    </citation>
    <scope>NUCLEOTIDE SEQUENCE [LARGE SCALE GENOMIC DNA]</scope>
    <source>
        <strain evidence="1">Tzet28-1</strain>
        <tissue evidence="1">Whole body</tissue>
    </source>
</reference>
<dbReference type="STRING" id="64791.A0A151XJM7"/>
<sequence length="234" mass="26755">MLLGSTRYVRALREGCSFDLSLNGVPIELINKAVNLDIHFSPTLSWDDNIKNISSRVNGTLWRLKHYKNCLTIPLRVQLVSSLIFPLFDYCAALFTDLTGQQKLKLRRLMNACLRFIFNLDEHISQYYHKLGWLSADDRRSYLSCSLLFSILSSGNPPYLSCNFSFPNNPRETSRASPLNLAVPSCRTSAYQQSFTSAIASFWNSLPIEIRKAQSPINFKQKLFRHLQNGTTHL</sequence>
<gene>
    <name evidence="1" type="ORF">ALC60_00409</name>
</gene>
<protein>
    <recommendedName>
        <fullName evidence="3">RNA-directed DNA polymerase from mobile element jockey</fullName>
    </recommendedName>
</protein>
<dbReference type="AlphaFoldDB" id="A0A151XJM7"/>
<evidence type="ECO:0000313" key="1">
    <source>
        <dbReference type="EMBL" id="KYQ60541.1"/>
    </source>
</evidence>
<evidence type="ECO:0008006" key="3">
    <source>
        <dbReference type="Google" id="ProtNLM"/>
    </source>
</evidence>
<keyword evidence="2" id="KW-1185">Reference proteome</keyword>
<dbReference type="EMBL" id="KQ982072">
    <property type="protein sequence ID" value="KYQ60541.1"/>
    <property type="molecule type" value="Genomic_DNA"/>
</dbReference>
<evidence type="ECO:0000313" key="2">
    <source>
        <dbReference type="Proteomes" id="UP000075809"/>
    </source>
</evidence>
<accession>A0A151XJM7</accession>
<name>A0A151XJM7_9HYME</name>
<dbReference type="Proteomes" id="UP000075809">
    <property type="component" value="Unassembled WGS sequence"/>
</dbReference>
<organism evidence="1 2">
    <name type="scientific">Mycetomoellerius zeteki</name>
    <dbReference type="NCBI Taxonomy" id="64791"/>
    <lineage>
        <taxon>Eukaryota</taxon>
        <taxon>Metazoa</taxon>
        <taxon>Ecdysozoa</taxon>
        <taxon>Arthropoda</taxon>
        <taxon>Hexapoda</taxon>
        <taxon>Insecta</taxon>
        <taxon>Pterygota</taxon>
        <taxon>Neoptera</taxon>
        <taxon>Endopterygota</taxon>
        <taxon>Hymenoptera</taxon>
        <taxon>Apocrita</taxon>
        <taxon>Aculeata</taxon>
        <taxon>Formicoidea</taxon>
        <taxon>Formicidae</taxon>
        <taxon>Myrmicinae</taxon>
        <taxon>Mycetomoellerius</taxon>
    </lineage>
</organism>